<name>A0A4R7CSS9_9SPHI</name>
<dbReference type="RefSeq" id="WP_133641875.1">
    <property type="nucleotide sequence ID" value="NZ_SNZV01000011.1"/>
</dbReference>
<dbReference type="Gene3D" id="3.40.390.70">
    <property type="match status" value="1"/>
</dbReference>
<accession>A0A4R7CSS9</accession>
<gene>
    <name evidence="1" type="ORF">B0I21_11141</name>
</gene>
<evidence type="ECO:0000313" key="1">
    <source>
        <dbReference type="EMBL" id="TDS08912.1"/>
    </source>
</evidence>
<keyword evidence="1" id="KW-0449">Lipoprotein</keyword>
<dbReference type="EMBL" id="SNZV01000011">
    <property type="protein sequence ID" value="TDS08912.1"/>
    <property type="molecule type" value="Genomic_DNA"/>
</dbReference>
<dbReference type="Proteomes" id="UP000294752">
    <property type="component" value="Unassembled WGS sequence"/>
</dbReference>
<organism evidence="1 2">
    <name type="scientific">Sphingobacterium paludis</name>
    <dbReference type="NCBI Taxonomy" id="1476465"/>
    <lineage>
        <taxon>Bacteria</taxon>
        <taxon>Pseudomonadati</taxon>
        <taxon>Bacteroidota</taxon>
        <taxon>Sphingobacteriia</taxon>
        <taxon>Sphingobacteriales</taxon>
        <taxon>Sphingobacteriaceae</taxon>
        <taxon>Sphingobacterium</taxon>
    </lineage>
</organism>
<dbReference type="NCBIfam" id="TIGR04549">
    <property type="entry name" value="LP_HExxH_w_tonB"/>
    <property type="match status" value="1"/>
</dbReference>
<dbReference type="GO" id="GO:0016787">
    <property type="term" value="F:hydrolase activity"/>
    <property type="evidence" value="ECO:0007669"/>
    <property type="project" value="UniProtKB-KW"/>
</dbReference>
<dbReference type="PROSITE" id="PS51257">
    <property type="entry name" value="PROKAR_LIPOPROTEIN"/>
    <property type="match status" value="1"/>
</dbReference>
<dbReference type="Pfam" id="PF15890">
    <property type="entry name" value="Peptidase_Mx1"/>
    <property type="match status" value="1"/>
</dbReference>
<reference evidence="1 2" key="1">
    <citation type="submission" date="2019-03" db="EMBL/GenBank/DDBJ databases">
        <title>Genomic Encyclopedia of Type Strains, Phase III (KMG-III): the genomes of soil and plant-associated and newly described type strains.</title>
        <authorList>
            <person name="Whitman W."/>
        </authorList>
    </citation>
    <scope>NUCLEOTIDE SEQUENCE [LARGE SCALE GENOMIC DNA]</scope>
    <source>
        <strain evidence="1 2">CGMCC 1.12801</strain>
    </source>
</reference>
<dbReference type="InterPro" id="IPR030890">
    <property type="entry name" value="LP_HExxH_w_TonB"/>
</dbReference>
<proteinExistence type="predicted"/>
<evidence type="ECO:0000313" key="2">
    <source>
        <dbReference type="Proteomes" id="UP000294752"/>
    </source>
</evidence>
<protein>
    <submittedName>
        <fullName evidence="1">Substrate import-associated zinc metallohydrolase lipoprotein</fullName>
    </submittedName>
</protein>
<keyword evidence="2" id="KW-1185">Reference proteome</keyword>
<keyword evidence="1" id="KW-0378">Hydrolase</keyword>
<dbReference type="AlphaFoldDB" id="A0A4R7CSS9"/>
<sequence>MKRRLNFTLLLSLFLVFSCSEQDLDPKSVLIDGNIEQNELDSYIERQFTKDYNIAVVYKFVEAESDLDYNLSPATYESSVRMTKLLHYLGVEPYDKITGSKMFIRSYFPKLLNYIGSPAYKNNGTFVLGTAEGGTKITMYALNSLNANTGKDVEFLNSFYFHTIHHEFAHILHQTKDYPSSFDQITGSGYVGDSWSDIYNDISALEEGFISSYASKEANEDFVETYSFYITLSPEAWDQRLRDAGTVGKNKIDAKLDIVRNYFKNAWNIDLDQLREEILARQADLSKFDQLSLN</sequence>
<dbReference type="OrthoDB" id="1113652at2"/>
<comment type="caution">
    <text evidence="1">The sequence shown here is derived from an EMBL/GenBank/DDBJ whole genome shotgun (WGS) entry which is preliminary data.</text>
</comment>